<dbReference type="InterPro" id="IPR011333">
    <property type="entry name" value="SKP1/BTB/POZ_sf"/>
</dbReference>
<proteinExistence type="predicted"/>
<dbReference type="Proteomes" id="UP000639772">
    <property type="component" value="Chromosome 1"/>
</dbReference>
<dbReference type="Gene3D" id="1.25.40.10">
    <property type="entry name" value="Tetratricopeptide repeat domain"/>
    <property type="match status" value="3"/>
</dbReference>
<evidence type="ECO:0000313" key="7">
    <source>
        <dbReference type="Proteomes" id="UP000639772"/>
    </source>
</evidence>
<dbReference type="InterPro" id="IPR044631">
    <property type="entry name" value="ETO1-like"/>
</dbReference>
<keyword evidence="2" id="KW-0802">TPR repeat</keyword>
<dbReference type="OrthoDB" id="9997739at2759"/>
<dbReference type="InterPro" id="IPR000210">
    <property type="entry name" value="BTB/POZ_dom"/>
</dbReference>
<dbReference type="SUPFAM" id="SSF48452">
    <property type="entry name" value="TPR-like"/>
    <property type="match status" value="2"/>
</dbReference>
<dbReference type="SMART" id="SM00225">
    <property type="entry name" value="BTB"/>
    <property type="match status" value="1"/>
</dbReference>
<dbReference type="EMBL" id="JADCNL010000001">
    <property type="protein sequence ID" value="KAG0498589.1"/>
    <property type="molecule type" value="Genomic_DNA"/>
</dbReference>
<dbReference type="SUPFAM" id="SSF54695">
    <property type="entry name" value="POZ domain"/>
    <property type="match status" value="1"/>
</dbReference>
<evidence type="ECO:0000256" key="1">
    <source>
        <dbReference type="ARBA" id="ARBA00004906"/>
    </source>
</evidence>
<evidence type="ECO:0000259" key="3">
    <source>
        <dbReference type="SMART" id="SM00225"/>
    </source>
</evidence>
<gene>
    <name evidence="5" type="ORF">HPP92_002899</name>
    <name evidence="4" type="ORF">HPP92_003280</name>
</gene>
<feature type="domain" description="BTB" evidence="3">
    <location>
        <begin position="231"/>
        <end position="331"/>
    </location>
</feature>
<evidence type="ECO:0000256" key="2">
    <source>
        <dbReference type="PROSITE-ProRule" id="PRU00339"/>
    </source>
</evidence>
<dbReference type="Pfam" id="PF13181">
    <property type="entry name" value="TPR_8"/>
    <property type="match status" value="2"/>
</dbReference>
<evidence type="ECO:0000313" key="4">
    <source>
        <dbReference type="EMBL" id="KAG0498589.1"/>
    </source>
</evidence>
<dbReference type="PROSITE" id="PS50005">
    <property type="entry name" value="TPR"/>
    <property type="match status" value="1"/>
</dbReference>
<dbReference type="InterPro" id="IPR011990">
    <property type="entry name" value="TPR-like_helical_dom_sf"/>
</dbReference>
<keyword evidence="6" id="KW-1185">Reference proteome</keyword>
<evidence type="ECO:0000313" key="6">
    <source>
        <dbReference type="Proteomes" id="UP000636800"/>
    </source>
</evidence>
<name>A0A835SEL5_VANPL</name>
<dbReference type="Gene3D" id="3.30.710.10">
    <property type="entry name" value="Potassium Channel Kv1.1, Chain A"/>
    <property type="match status" value="1"/>
</dbReference>
<protein>
    <recommendedName>
        <fullName evidence="3">BTB domain-containing protein</fullName>
    </recommendedName>
</protein>
<accession>A0A835SEL5</accession>
<evidence type="ECO:0000313" key="5">
    <source>
        <dbReference type="EMBL" id="KAG0502827.1"/>
    </source>
</evidence>
<feature type="repeat" description="TPR" evidence="2">
    <location>
        <begin position="761"/>
        <end position="794"/>
    </location>
</feature>
<dbReference type="PANTHER" id="PTHR44203:SF8">
    <property type="entry name" value="ETHYLENE-OVERPRODUCTION PROTEIN 1"/>
    <property type="match status" value="1"/>
</dbReference>
<comment type="pathway">
    <text evidence="1">Protein modification; protein ubiquitination.</text>
</comment>
<reference evidence="6 7" key="1">
    <citation type="journal article" date="2020" name="Nat. Food">
        <title>A phased Vanilla planifolia genome enables genetic improvement of flavour and production.</title>
        <authorList>
            <person name="Hasing T."/>
            <person name="Tang H."/>
            <person name="Brym M."/>
            <person name="Khazi F."/>
            <person name="Huang T."/>
            <person name="Chambers A.H."/>
        </authorList>
    </citation>
    <scope>NUCLEOTIDE SEQUENCE [LARGE SCALE GENOMIC DNA]</scope>
    <source>
        <tissue evidence="5">Leaf</tissue>
    </source>
</reference>
<organism evidence="5 7">
    <name type="scientific">Vanilla planifolia</name>
    <name type="common">Vanilla</name>
    <dbReference type="NCBI Taxonomy" id="51239"/>
    <lineage>
        <taxon>Eukaryota</taxon>
        <taxon>Viridiplantae</taxon>
        <taxon>Streptophyta</taxon>
        <taxon>Embryophyta</taxon>
        <taxon>Tracheophyta</taxon>
        <taxon>Spermatophyta</taxon>
        <taxon>Magnoliopsida</taxon>
        <taxon>Liliopsida</taxon>
        <taxon>Asparagales</taxon>
        <taxon>Orchidaceae</taxon>
        <taxon>Vanilloideae</taxon>
        <taxon>Vanilleae</taxon>
        <taxon>Vanilla</taxon>
    </lineage>
</organism>
<dbReference type="Proteomes" id="UP000636800">
    <property type="component" value="Chromosome 1"/>
</dbReference>
<sequence length="942" mass="106017">MQNNFLTSIRSLKLIDGCKGAQVYTVNPLSTAGEKLASLRPTFSLRSKSIGPQLQPHHHHSPSFDSLLSTFGLPSIDLIDPPIDPFIRPIEPIDALASSFRAISSTASSSSSSSLCDIYLEHHSLLRSVGDPKQLRRALRSARLHSSDVHHKIVLSAWLRFERREDELEPLVSPISCFPTSPAIECPRAALSPGYSPDAPSDHCPCRCSPDHSASPLAPSVRPPDLEDDEIDLWFRIGDEEIPCLRSRIAALSKPLCALLYGDFAESRREHINFTHNGISARGMRIVDAFSRGGSLNEFPPDTVLEVLVFANHFCCEGLKAACDFKLASIIRNVDDALLFIDYALEEAAYLLAAACLQVFLRELPRSLQNPEITIIFCTPEGRERLASAGHASFVLYYFLSQVAMEEDMKSNTTVMLLERMVECANTGWQKLLGMHQLGCVMLERGEYKDAQKSFEVAVQEGHVYSLAGVARAKYKKGHKYSAYKLLNSIISEHCPSGWMYQERSLYCHGKERTNDLIMATELNPALPYPYKYRSVTLAEEDKLGAAVAEINKILGFKVSTDSLELRAWFYLALGNFDAALQDIRAILTLDPCYMMFHGKMHGDQLIDALQQYVHQWDMADCWMQLYDRWSAVDDIGSLAVVHQMLEKEPGNSSLRFRQSLLLLRLNCQKAAMHCLRMARNHSAQEHEKLIYEGWILYDTGHRKEALAKAEESIAIQRSFEAFFLKAYALADTSMDQTSSSHVIQLLEQANSCASDNLRKGQAHNNMGSVYVDCDMLDEAAECYLKALGIKHTRAHQGLARVYYLKNQKKTAYDEMTKLIEKAKSSASAYEKRSEYCDREMARSDLNMATKLDPLRTYPYRYRAAVLMDDRKEEEAIIELSRALSFKPDLQLLHLRAAFYDSIGNQAAAARDCEAALCLEPDHADTLELYDKIRGRAIEQQK</sequence>
<dbReference type="InterPro" id="IPR019734">
    <property type="entry name" value="TPR_rpt"/>
</dbReference>
<dbReference type="EMBL" id="JADCNM010000001">
    <property type="protein sequence ID" value="KAG0502827.1"/>
    <property type="molecule type" value="Genomic_DNA"/>
</dbReference>
<comment type="caution">
    <text evidence="5">The sequence shown here is derived from an EMBL/GenBank/DDBJ whole genome shotgun (WGS) entry which is preliminary data.</text>
</comment>
<dbReference type="PANTHER" id="PTHR44203">
    <property type="entry name" value="ETO1-RELATED"/>
    <property type="match status" value="1"/>
</dbReference>
<dbReference type="SMART" id="SM00028">
    <property type="entry name" value="TPR"/>
    <property type="match status" value="5"/>
</dbReference>
<dbReference type="GO" id="GO:0010105">
    <property type="term" value="P:negative regulation of ethylene-activated signaling pathway"/>
    <property type="evidence" value="ECO:0007669"/>
    <property type="project" value="InterPro"/>
</dbReference>
<dbReference type="AlphaFoldDB" id="A0A835SEL5"/>